<organism evidence="1 2">
    <name type="scientific">Trametes pubescens</name>
    <name type="common">White-rot fungus</name>
    <dbReference type="NCBI Taxonomy" id="154538"/>
    <lineage>
        <taxon>Eukaryota</taxon>
        <taxon>Fungi</taxon>
        <taxon>Dikarya</taxon>
        <taxon>Basidiomycota</taxon>
        <taxon>Agaricomycotina</taxon>
        <taxon>Agaricomycetes</taxon>
        <taxon>Polyporales</taxon>
        <taxon>Polyporaceae</taxon>
        <taxon>Trametes</taxon>
    </lineage>
</organism>
<protein>
    <submittedName>
        <fullName evidence="1">Uncharacterized protein</fullName>
    </submittedName>
</protein>
<dbReference type="EMBL" id="MNAD01000491">
    <property type="protein sequence ID" value="OJT12374.1"/>
    <property type="molecule type" value="Genomic_DNA"/>
</dbReference>
<gene>
    <name evidence="1" type="ORF">TRAPUB_11076</name>
</gene>
<evidence type="ECO:0000313" key="1">
    <source>
        <dbReference type="EMBL" id="OJT12374.1"/>
    </source>
</evidence>
<dbReference type="AlphaFoldDB" id="A0A1M2VXN6"/>
<evidence type="ECO:0000313" key="2">
    <source>
        <dbReference type="Proteomes" id="UP000184267"/>
    </source>
</evidence>
<dbReference type="Proteomes" id="UP000184267">
    <property type="component" value="Unassembled WGS sequence"/>
</dbReference>
<comment type="caution">
    <text evidence="1">The sequence shown here is derived from an EMBL/GenBank/DDBJ whole genome shotgun (WGS) entry which is preliminary data.</text>
</comment>
<accession>A0A1M2VXN6</accession>
<sequence length="73" mass="7798">MSLLTGKGHTIPSVVHVKEVPENERHSTDGDSLASDNAALAALGYKQEFKRAFNPIEVFGLGFSIIGLFPSIA</sequence>
<name>A0A1M2VXN6_TRAPU</name>
<keyword evidence="2" id="KW-1185">Reference proteome</keyword>
<dbReference type="STRING" id="154538.A0A1M2VXN6"/>
<reference evidence="1 2" key="1">
    <citation type="submission" date="2016-10" db="EMBL/GenBank/DDBJ databases">
        <title>Genome sequence of the basidiomycete white-rot fungus Trametes pubescens.</title>
        <authorList>
            <person name="Makela M.R."/>
            <person name="Granchi Z."/>
            <person name="Peng M."/>
            <person name="De Vries R.P."/>
            <person name="Grigoriev I."/>
            <person name="Riley R."/>
            <person name="Hilden K."/>
        </authorList>
    </citation>
    <scope>NUCLEOTIDE SEQUENCE [LARGE SCALE GENOMIC DNA]</scope>
    <source>
        <strain evidence="1 2">FBCC735</strain>
    </source>
</reference>
<proteinExistence type="predicted"/>